<dbReference type="SUPFAM" id="SSF50998">
    <property type="entry name" value="Quinoprotein alcohol dehydrogenase-like"/>
    <property type="match status" value="1"/>
</dbReference>
<organism evidence="3 4">
    <name type="scientific">Pseudonocardia zijingensis</name>
    <dbReference type="NCBI Taxonomy" id="153376"/>
    <lineage>
        <taxon>Bacteria</taxon>
        <taxon>Bacillati</taxon>
        <taxon>Actinomycetota</taxon>
        <taxon>Actinomycetes</taxon>
        <taxon>Pseudonocardiales</taxon>
        <taxon>Pseudonocardiaceae</taxon>
        <taxon>Pseudonocardia</taxon>
    </lineage>
</organism>
<dbReference type="Pfam" id="PF13360">
    <property type="entry name" value="PQQ_2"/>
    <property type="match status" value="1"/>
</dbReference>
<accession>A0ABN1QBV3</accession>
<protein>
    <recommendedName>
        <fullName evidence="2">Pyrrolo-quinoline quinone repeat domain-containing protein</fullName>
    </recommendedName>
</protein>
<evidence type="ECO:0000313" key="4">
    <source>
        <dbReference type="Proteomes" id="UP001499967"/>
    </source>
</evidence>
<gene>
    <name evidence="3" type="ORF">GCM10009559_34780</name>
</gene>
<keyword evidence="4" id="KW-1185">Reference proteome</keyword>
<proteinExistence type="predicted"/>
<evidence type="ECO:0000313" key="3">
    <source>
        <dbReference type="EMBL" id="GAA0940034.1"/>
    </source>
</evidence>
<feature type="domain" description="Pyrrolo-quinoline quinone repeat" evidence="2">
    <location>
        <begin position="178"/>
        <end position="339"/>
    </location>
</feature>
<dbReference type="Gene3D" id="2.40.10.480">
    <property type="match status" value="3"/>
</dbReference>
<dbReference type="PANTHER" id="PTHR34512">
    <property type="entry name" value="CELL SURFACE PROTEIN"/>
    <property type="match status" value="1"/>
</dbReference>
<comment type="caution">
    <text evidence="3">The sequence shown here is derived from an EMBL/GenBank/DDBJ whole genome shotgun (WGS) entry which is preliminary data.</text>
</comment>
<reference evidence="3 4" key="1">
    <citation type="journal article" date="2019" name="Int. J. Syst. Evol. Microbiol.">
        <title>The Global Catalogue of Microorganisms (GCM) 10K type strain sequencing project: providing services to taxonomists for standard genome sequencing and annotation.</title>
        <authorList>
            <consortium name="The Broad Institute Genomics Platform"/>
            <consortium name="The Broad Institute Genome Sequencing Center for Infectious Disease"/>
            <person name="Wu L."/>
            <person name="Ma J."/>
        </authorList>
    </citation>
    <scope>NUCLEOTIDE SEQUENCE [LARGE SCALE GENOMIC DNA]</scope>
    <source>
        <strain evidence="3 4">JCM 11117</strain>
    </source>
</reference>
<dbReference type="InterPro" id="IPR002372">
    <property type="entry name" value="PQQ_rpt_dom"/>
</dbReference>
<dbReference type="InterPro" id="IPR011047">
    <property type="entry name" value="Quinoprotein_ADH-like_sf"/>
</dbReference>
<evidence type="ECO:0000259" key="2">
    <source>
        <dbReference type="Pfam" id="PF13360"/>
    </source>
</evidence>
<dbReference type="Proteomes" id="UP001499967">
    <property type="component" value="Unassembled WGS sequence"/>
</dbReference>
<dbReference type="SMART" id="SM00564">
    <property type="entry name" value="PQQ"/>
    <property type="match status" value="7"/>
</dbReference>
<dbReference type="EMBL" id="BAAAHP010000096">
    <property type="protein sequence ID" value="GAA0940034.1"/>
    <property type="molecule type" value="Genomic_DNA"/>
</dbReference>
<dbReference type="Gene3D" id="2.40.128.630">
    <property type="match status" value="1"/>
</dbReference>
<dbReference type="InterPro" id="IPR018391">
    <property type="entry name" value="PQQ_b-propeller_rpt"/>
</dbReference>
<feature type="region of interest" description="Disordered" evidence="1">
    <location>
        <begin position="1"/>
        <end position="21"/>
    </location>
</feature>
<sequence length="361" mass="37460">MPDVQSLPAPAPTRAPAGGSATVAWTAGGPPTPSAMLTDGRTVFAGGRGRVVALDAASGQQRWAYEAPPGGVGFDPSRVRLAIADGTVYAATNGAAIALDAVTGQERWRLVSDLTEGYTSLAGLDVMAGPGVAYFSHGPTLFSVDPATGDTRWKHDVDGNFAVSPEIDGDHVLISNGSGVDALRAATGDLVWRHEPDGVNATEVGVAHGIAFLTVNVGEVVALDTPTGTVLWRAPVGNGELSGAEPDRPVVVDDAVIVRGRDEQLHAFEITDGTLRWSLPDRTNGGGTAEVPPFAFRDSTGGLVYTGDDQGRVYAFEVATGTRQWAYAPADGFNPVEVITAADRVAFTATFDGRITAVRPE</sequence>
<evidence type="ECO:0000256" key="1">
    <source>
        <dbReference type="SAM" id="MobiDB-lite"/>
    </source>
</evidence>
<name>A0ABN1QBV3_9PSEU</name>
<dbReference type="PANTHER" id="PTHR34512:SF30">
    <property type="entry name" value="OUTER MEMBRANE PROTEIN ASSEMBLY FACTOR BAMB"/>
    <property type="match status" value="1"/>
</dbReference>